<evidence type="ECO:0000313" key="2">
    <source>
        <dbReference type="Proteomes" id="UP000667802"/>
    </source>
</evidence>
<evidence type="ECO:0000313" key="1">
    <source>
        <dbReference type="EMBL" id="MDR9895524.1"/>
    </source>
</evidence>
<dbReference type="Proteomes" id="UP000667802">
    <property type="component" value="Unassembled WGS sequence"/>
</dbReference>
<name>A0AAP5I857_9CYAN</name>
<reference evidence="2" key="1">
    <citation type="journal article" date="2021" name="Science">
        <title>Hunting the eagle killer: A cyanobacterial neurotoxin causes vacuolar myelinopathy.</title>
        <authorList>
            <person name="Breinlinger S."/>
            <person name="Phillips T.J."/>
            <person name="Haram B.N."/>
            <person name="Mares J."/>
            <person name="Martinez Yerena J.A."/>
            <person name="Hrouzek P."/>
            <person name="Sobotka R."/>
            <person name="Henderson W.M."/>
            <person name="Schmieder P."/>
            <person name="Williams S.M."/>
            <person name="Lauderdale J.D."/>
            <person name="Wilde H.D."/>
            <person name="Gerrin W."/>
            <person name="Kust A."/>
            <person name="Washington J.W."/>
            <person name="Wagner C."/>
            <person name="Geier B."/>
            <person name="Liebeke M."/>
            <person name="Enke H."/>
            <person name="Niedermeyer T.H.J."/>
            <person name="Wilde S.B."/>
        </authorList>
    </citation>
    <scope>NUCLEOTIDE SEQUENCE [LARGE SCALE GENOMIC DNA]</scope>
    <source>
        <strain evidence="2">Thurmond2011</strain>
    </source>
</reference>
<dbReference type="Pfam" id="PF19702">
    <property type="entry name" value="DUF6200"/>
    <property type="match status" value="1"/>
</dbReference>
<comment type="caution">
    <text evidence="1">The sequence shown here is derived from an EMBL/GenBank/DDBJ whole genome shotgun (WGS) entry which is preliminary data.</text>
</comment>
<dbReference type="AlphaFoldDB" id="A0AAP5I857"/>
<accession>A0AAP5I857</accession>
<protein>
    <submittedName>
        <fullName evidence="1">Uncharacterized protein</fullName>
    </submittedName>
</protein>
<keyword evidence="2" id="KW-1185">Reference proteome</keyword>
<organism evidence="1 2">
    <name type="scientific">Aetokthonos hydrillicola Thurmond2011</name>
    <dbReference type="NCBI Taxonomy" id="2712845"/>
    <lineage>
        <taxon>Bacteria</taxon>
        <taxon>Bacillati</taxon>
        <taxon>Cyanobacteriota</taxon>
        <taxon>Cyanophyceae</taxon>
        <taxon>Nostocales</taxon>
        <taxon>Hapalosiphonaceae</taxon>
        <taxon>Aetokthonos</taxon>
    </lineage>
</organism>
<dbReference type="EMBL" id="JAALHA020000005">
    <property type="protein sequence ID" value="MDR9895524.1"/>
    <property type="molecule type" value="Genomic_DNA"/>
</dbReference>
<dbReference type="InterPro" id="IPR045680">
    <property type="entry name" value="DUF6200"/>
</dbReference>
<dbReference type="RefSeq" id="WP_208354638.1">
    <property type="nucleotide sequence ID" value="NZ_JAALHA020000005.1"/>
</dbReference>
<sequence length="79" mass="9148">MPEIDREKGRSRELNTIVLEFGRQKKDRIRDLQEGRGRLFRKIVKTISELQRAGEVGESVQPVIVIVKQKKSSSKGLWD</sequence>
<proteinExistence type="predicted"/>
<gene>
    <name evidence="1" type="ORF">G7B40_013245</name>
</gene>